<proteinExistence type="predicted"/>
<sequence>MQIIEQHPYVDQVLDALTGDNAVGESLADDVTLEFLEDEIMKVGSLAHNDIDWAKVESESLKLLTDRSKHLKVLGFLLMSLQRGGSGERFALSLYLMSRVLDSWWSEAWPYPGGKGARARNMMFSQMLQRAEKGLVGLVFDGGAGDGRGYCLTLLESLIRQAGDLSLPDESLFDLKRGIEKLPSAEENKTADRAPSPEPAPDASAQPRVATPAASTATLGALTLDPGNERATRQSLLKVAEMLTTTEPGSPLGYRVRRYAIWLGITSTPPTRDGRRTDLAAISADRVSEYRETLEKSPDLALWQRIEQSLSVSPFWLDGHWLSARVAASLGYDDCAEAVREGLRGLLDRLPQLSDLTFNNGTPFLGGETEEWLWAAAPGGSTGEVGASPWERAYEQARELLSQSCFKDAMKLMESGLTEAREPRDRFYWRLSNARLLREAGMSALAGQQMDDLRQQASGRLLEDWEPALIKQLERLA</sequence>
<dbReference type="Pfam" id="PF16989">
    <property type="entry name" value="T6SS_VasJ"/>
    <property type="match status" value="1"/>
</dbReference>
<evidence type="ECO:0000256" key="1">
    <source>
        <dbReference type="SAM" id="MobiDB-lite"/>
    </source>
</evidence>
<dbReference type="EMBL" id="VTUU01000006">
    <property type="protein sequence ID" value="KAA1172701.1"/>
    <property type="molecule type" value="Genomic_DNA"/>
</dbReference>
<dbReference type="AlphaFoldDB" id="A0A5B0VFC2"/>
<evidence type="ECO:0000313" key="4">
    <source>
        <dbReference type="Proteomes" id="UP000323161"/>
    </source>
</evidence>
<feature type="domain" description="ImpA N-terminal" evidence="2">
    <location>
        <begin position="15"/>
        <end position="127"/>
    </location>
</feature>
<accession>A0A5B0VFC2</accession>
<name>A0A5B0VFC2_9GAMM</name>
<feature type="compositionally biased region" description="Low complexity" evidence="1">
    <location>
        <begin position="201"/>
        <end position="212"/>
    </location>
</feature>
<dbReference type="Proteomes" id="UP000323161">
    <property type="component" value="Unassembled WGS sequence"/>
</dbReference>
<keyword evidence="4" id="KW-1185">Reference proteome</keyword>
<gene>
    <name evidence="3" type="primary">tssA</name>
    <name evidence="3" type="ORF">FWJ25_12845</name>
</gene>
<comment type="caution">
    <text evidence="3">The sequence shown here is derived from an EMBL/GenBank/DDBJ whole genome shotgun (WGS) entry which is preliminary data.</text>
</comment>
<reference evidence="3 4" key="1">
    <citation type="submission" date="2019-08" db="EMBL/GenBank/DDBJ databases">
        <title>Marinobacter ZYF650 sp. nov., a marine bacterium isolated from seawater of the Mariana trench.</title>
        <authorList>
            <person name="Ahmad W."/>
        </authorList>
    </citation>
    <scope>NUCLEOTIDE SEQUENCE [LARGE SCALE GENOMIC DNA]</scope>
    <source>
        <strain evidence="3 4">ZYF650</strain>
    </source>
</reference>
<evidence type="ECO:0000259" key="2">
    <source>
        <dbReference type="Pfam" id="PF06812"/>
    </source>
</evidence>
<dbReference type="InterPro" id="IPR017739">
    <property type="entry name" value="T6SS-assoc_VCA0119"/>
</dbReference>
<feature type="region of interest" description="Disordered" evidence="1">
    <location>
        <begin position="183"/>
        <end position="212"/>
    </location>
</feature>
<dbReference type="InterPro" id="IPR010657">
    <property type="entry name" value="ImpA_N"/>
</dbReference>
<feature type="compositionally biased region" description="Basic and acidic residues" evidence="1">
    <location>
        <begin position="183"/>
        <end position="192"/>
    </location>
</feature>
<evidence type="ECO:0000313" key="3">
    <source>
        <dbReference type="EMBL" id="KAA1172701.1"/>
    </source>
</evidence>
<dbReference type="Pfam" id="PF06812">
    <property type="entry name" value="ImpA_N"/>
    <property type="match status" value="1"/>
</dbReference>
<dbReference type="PANTHER" id="PTHR37024:SF3">
    <property type="entry name" value="TYPE VI SECRETION SYSTEM PROTEIN TSSA"/>
    <property type="match status" value="1"/>
</dbReference>
<dbReference type="PANTHER" id="PTHR37024">
    <property type="entry name" value="TYPE VI SECRETION SYSTEM DUF2094 AND IMPA-RELATED DOMAIN PROTEIN"/>
    <property type="match status" value="1"/>
</dbReference>
<protein>
    <submittedName>
        <fullName evidence="3">Type VI secretion system protein TssA</fullName>
    </submittedName>
</protein>
<dbReference type="RefSeq" id="WP_149600663.1">
    <property type="nucleotide sequence ID" value="NZ_VTUU01000006.1"/>
</dbReference>
<dbReference type="NCBIfam" id="TIGR03362">
    <property type="entry name" value="VI_chp_7"/>
    <property type="match status" value="1"/>
</dbReference>
<organism evidence="3 4">
    <name type="scientific">Marinobacter salinexigens</name>
    <dbReference type="NCBI Taxonomy" id="2919747"/>
    <lineage>
        <taxon>Bacteria</taxon>
        <taxon>Pseudomonadati</taxon>
        <taxon>Pseudomonadota</taxon>
        <taxon>Gammaproteobacteria</taxon>
        <taxon>Pseudomonadales</taxon>
        <taxon>Marinobacteraceae</taxon>
        <taxon>Marinobacter</taxon>
    </lineage>
</organism>